<protein>
    <recommendedName>
        <fullName evidence="1">Cohesin domain-containing protein</fullName>
    </recommendedName>
</protein>
<proteinExistence type="predicted"/>
<sequence length="395" mass="42979">MKMGRLIFSAILFYLLTLFFTPQVQAAKFRLSAPSGTLQRGGPVSLIINIDTEGGNLAEAATGASYDPSLLRFNSVTAGNTFPQVSSSVISEGKIKITGTNAQGFSGNGIFATLNFTIIAQSPGSAQFCTLFDVPGTIEQPPPPPGTALPTLNLLPSPPPDPGDISTLCYPVKINGDQNSKLDLIFFAGRYQNKEEFLNDVRTSINFLEATNLPKAVLNKINYWALTDLSVDFIDYERSNRMKRIVYNKDVAAVQKSRCRADTSIVIFNLPGYSDGTAFRGIGSCVTRSALSAVPHELGHSIAFLGDEYNYGSPLSTDWVARGYNVSYNCSQEKSQSQTEACPKWAGLFTGVGCIPVCGYTNLFRSTQESIMNVGIRDYNPPSIRGWEMALQNYE</sequence>
<dbReference type="SUPFAM" id="SSF49384">
    <property type="entry name" value="Carbohydrate-binding domain"/>
    <property type="match status" value="1"/>
</dbReference>
<gene>
    <name evidence="2" type="ORF">A2966_00375</name>
</gene>
<dbReference type="AlphaFoldDB" id="A0A1F7J887"/>
<dbReference type="Gene3D" id="2.60.40.680">
    <property type="match status" value="1"/>
</dbReference>
<dbReference type="GO" id="GO:0008237">
    <property type="term" value="F:metallopeptidase activity"/>
    <property type="evidence" value="ECO:0007669"/>
    <property type="project" value="InterPro"/>
</dbReference>
<dbReference type="CDD" id="cd08547">
    <property type="entry name" value="Type_II_cohesin"/>
    <property type="match status" value="1"/>
</dbReference>
<comment type="caution">
    <text evidence="2">The sequence shown here is derived from an EMBL/GenBank/DDBJ whole genome shotgun (WGS) entry which is preliminary data.</text>
</comment>
<dbReference type="Proteomes" id="UP000176480">
    <property type="component" value="Unassembled WGS sequence"/>
</dbReference>
<evidence type="ECO:0000313" key="2">
    <source>
        <dbReference type="EMBL" id="OGK51825.1"/>
    </source>
</evidence>
<name>A0A1F7J887_9BACT</name>
<reference evidence="2 3" key="1">
    <citation type="journal article" date="2016" name="Nat. Commun.">
        <title>Thousands of microbial genomes shed light on interconnected biogeochemical processes in an aquifer system.</title>
        <authorList>
            <person name="Anantharaman K."/>
            <person name="Brown C.T."/>
            <person name="Hug L.A."/>
            <person name="Sharon I."/>
            <person name="Castelle C.J."/>
            <person name="Probst A.J."/>
            <person name="Thomas B.C."/>
            <person name="Singh A."/>
            <person name="Wilkins M.J."/>
            <person name="Karaoz U."/>
            <person name="Brodie E.L."/>
            <person name="Williams K.H."/>
            <person name="Hubbard S.S."/>
            <person name="Banfield J.F."/>
        </authorList>
    </citation>
    <scope>NUCLEOTIDE SEQUENCE [LARGE SCALE GENOMIC DNA]</scope>
</reference>
<dbReference type="STRING" id="1802067.A2966_00375"/>
<dbReference type="InterPro" id="IPR002102">
    <property type="entry name" value="Cohesin_dom"/>
</dbReference>
<evidence type="ECO:0000259" key="1">
    <source>
        <dbReference type="Pfam" id="PF00963"/>
    </source>
</evidence>
<organism evidence="2 3">
    <name type="scientific">Candidatus Roizmanbacteria bacterium RIFCSPLOWO2_01_FULL_41_22</name>
    <dbReference type="NCBI Taxonomy" id="1802067"/>
    <lineage>
        <taxon>Bacteria</taxon>
        <taxon>Candidatus Roizmaniibacteriota</taxon>
    </lineage>
</organism>
<feature type="domain" description="Cohesin" evidence="1">
    <location>
        <begin position="39"/>
        <end position="123"/>
    </location>
</feature>
<dbReference type="EMBL" id="MGAR01000018">
    <property type="protein sequence ID" value="OGK51825.1"/>
    <property type="molecule type" value="Genomic_DNA"/>
</dbReference>
<evidence type="ECO:0000313" key="3">
    <source>
        <dbReference type="Proteomes" id="UP000176480"/>
    </source>
</evidence>
<dbReference type="InterPro" id="IPR024079">
    <property type="entry name" value="MetalloPept_cat_dom_sf"/>
</dbReference>
<dbReference type="Gene3D" id="3.40.390.10">
    <property type="entry name" value="Collagenase (Catalytic Domain)"/>
    <property type="match status" value="1"/>
</dbReference>
<accession>A0A1F7J887</accession>
<dbReference type="InterPro" id="IPR008965">
    <property type="entry name" value="CBM2/CBM3_carb-bd_dom_sf"/>
</dbReference>
<dbReference type="GO" id="GO:0030246">
    <property type="term" value="F:carbohydrate binding"/>
    <property type="evidence" value="ECO:0007669"/>
    <property type="project" value="InterPro"/>
</dbReference>
<dbReference type="Pfam" id="PF00963">
    <property type="entry name" value="Cohesin"/>
    <property type="match status" value="1"/>
</dbReference>
<dbReference type="GO" id="GO:0000272">
    <property type="term" value="P:polysaccharide catabolic process"/>
    <property type="evidence" value="ECO:0007669"/>
    <property type="project" value="InterPro"/>
</dbReference>